<evidence type="ECO:0000256" key="1">
    <source>
        <dbReference type="ARBA" id="ARBA00007637"/>
    </source>
</evidence>
<dbReference type="Proteomes" id="UP000315971">
    <property type="component" value="Unassembled WGS sequence"/>
</dbReference>
<dbReference type="Pfam" id="PF01370">
    <property type="entry name" value="Epimerase"/>
    <property type="match status" value="1"/>
</dbReference>
<dbReference type="InterPro" id="IPR036291">
    <property type="entry name" value="NAD(P)-bd_dom_sf"/>
</dbReference>
<comment type="similarity">
    <text evidence="1">Belongs to the NAD(P)-dependent epimerase/dehydratase family.</text>
</comment>
<evidence type="ECO:0000313" key="3">
    <source>
        <dbReference type="EMBL" id="SMO61326.1"/>
    </source>
</evidence>
<organism evidence="3 4">
    <name type="scientific">Solitalea koreensis</name>
    <dbReference type="NCBI Taxonomy" id="543615"/>
    <lineage>
        <taxon>Bacteria</taxon>
        <taxon>Pseudomonadati</taxon>
        <taxon>Bacteroidota</taxon>
        <taxon>Sphingobacteriia</taxon>
        <taxon>Sphingobacteriales</taxon>
        <taxon>Sphingobacteriaceae</taxon>
        <taxon>Solitalea</taxon>
    </lineage>
</organism>
<dbReference type="OrthoDB" id="9803010at2"/>
<protein>
    <submittedName>
        <fullName evidence="3">Nucleoside-diphosphate-sugar epimerase</fullName>
    </submittedName>
</protein>
<keyword evidence="4" id="KW-1185">Reference proteome</keyword>
<feature type="domain" description="NAD-dependent epimerase/dehydratase" evidence="2">
    <location>
        <begin position="4"/>
        <end position="230"/>
    </location>
</feature>
<dbReference type="InterPro" id="IPR001509">
    <property type="entry name" value="Epimerase_deHydtase"/>
</dbReference>
<reference evidence="3 4" key="1">
    <citation type="submission" date="2017-05" db="EMBL/GenBank/DDBJ databases">
        <authorList>
            <person name="Varghese N."/>
            <person name="Submissions S."/>
        </authorList>
    </citation>
    <scope>NUCLEOTIDE SEQUENCE [LARGE SCALE GENOMIC DNA]</scope>
    <source>
        <strain evidence="3 4">DSM 21342</strain>
    </source>
</reference>
<dbReference type="PANTHER" id="PTHR43000">
    <property type="entry name" value="DTDP-D-GLUCOSE 4,6-DEHYDRATASE-RELATED"/>
    <property type="match status" value="1"/>
</dbReference>
<dbReference type="Gene3D" id="3.40.50.720">
    <property type="entry name" value="NAD(P)-binding Rossmann-like Domain"/>
    <property type="match status" value="1"/>
</dbReference>
<gene>
    <name evidence="3" type="ORF">SAMN06265350_104251</name>
</gene>
<dbReference type="RefSeq" id="WP_142603279.1">
    <property type="nucleotide sequence ID" value="NZ_FXSZ01000004.1"/>
</dbReference>
<evidence type="ECO:0000313" key="4">
    <source>
        <dbReference type="Proteomes" id="UP000315971"/>
    </source>
</evidence>
<accession>A0A521CPG8</accession>
<dbReference type="AlphaFoldDB" id="A0A521CPG8"/>
<dbReference type="SUPFAM" id="SSF51735">
    <property type="entry name" value="NAD(P)-binding Rossmann-fold domains"/>
    <property type="match status" value="1"/>
</dbReference>
<evidence type="ECO:0000259" key="2">
    <source>
        <dbReference type="Pfam" id="PF01370"/>
    </source>
</evidence>
<name>A0A521CPG8_9SPHI</name>
<sequence length="304" mass="35068">MLRVLITGATGFIGSHIADSLVKSNYEVIALKRENSDCWRCEEINDKIKWINLDEEGQWKKVVIRYNPEVFIHSAWIGVEAHERDNIKTQIKNIDFLTDLLEIAKELKIRKFVNLGSQAEYGCIDGKVNESFNANPTTTYGSVKLASLEIFKTFCIQHNINWVWLRLFSFFGEKECRNWLIPALIQRMQESNEMDFTPGLQKYAYLYVKDLGEITNRMISQPIDSGIYNVSSNQAITLKVLIEKIRDKIAPTFKLNFGALSYRENQSMHIEGDSSKLINQLGEIQLTDFDQALNSTIEYYISNK</sequence>
<dbReference type="EMBL" id="FXSZ01000004">
    <property type="protein sequence ID" value="SMO61326.1"/>
    <property type="molecule type" value="Genomic_DNA"/>
</dbReference>
<proteinExistence type="inferred from homology"/>